<dbReference type="Proteomes" id="UP000190675">
    <property type="component" value="Chromosome I"/>
</dbReference>
<keyword evidence="2" id="KW-0812">Transmembrane</keyword>
<dbReference type="PANTHER" id="PTHR30203:SF25">
    <property type="entry name" value="OUTER MEMBRANE PROTEIN-RELATED"/>
    <property type="match status" value="1"/>
</dbReference>
<dbReference type="PROSITE" id="PS51257">
    <property type="entry name" value="PROKAR_LIPOPROTEIN"/>
    <property type="match status" value="1"/>
</dbReference>
<dbReference type="OrthoDB" id="7181739at2"/>
<comment type="subcellular location">
    <subcellularLocation>
        <location evidence="2">Cell membrane</location>
        <topology evidence="2">Lipid-anchor</topology>
    </subcellularLocation>
</comment>
<keyword evidence="2 3" id="KW-0449">Lipoprotein</keyword>
<proteinExistence type="inferred from homology"/>
<evidence type="ECO:0000256" key="1">
    <source>
        <dbReference type="ARBA" id="ARBA00007613"/>
    </source>
</evidence>
<dbReference type="InterPro" id="IPR010131">
    <property type="entry name" value="MdtP/NodT-like"/>
</dbReference>
<dbReference type="RefSeq" id="WP_079566564.1">
    <property type="nucleotide sequence ID" value="NZ_LT670818.1"/>
</dbReference>
<dbReference type="InterPro" id="IPR003423">
    <property type="entry name" value="OMP_efflux"/>
</dbReference>
<dbReference type="SUPFAM" id="SSF56954">
    <property type="entry name" value="Outer membrane efflux proteins (OEP)"/>
    <property type="match status" value="1"/>
</dbReference>
<reference evidence="3 4" key="1">
    <citation type="submission" date="2016-11" db="EMBL/GenBank/DDBJ databases">
        <authorList>
            <person name="Jaros S."/>
            <person name="Januszkiewicz K."/>
            <person name="Wedrychowicz H."/>
        </authorList>
    </citation>
    <scope>NUCLEOTIDE SEQUENCE [LARGE SCALE GENOMIC DNA]</scope>
    <source>
        <strain evidence="3 4">GAS242</strain>
    </source>
</reference>
<dbReference type="PANTHER" id="PTHR30203">
    <property type="entry name" value="OUTER MEMBRANE CATION EFFLUX PROTEIN"/>
    <property type="match status" value="1"/>
</dbReference>
<dbReference type="GO" id="GO:0005886">
    <property type="term" value="C:plasma membrane"/>
    <property type="evidence" value="ECO:0007669"/>
    <property type="project" value="UniProtKB-SubCell"/>
</dbReference>
<dbReference type="NCBIfam" id="TIGR01845">
    <property type="entry name" value="outer_NodT"/>
    <property type="match status" value="1"/>
</dbReference>
<gene>
    <name evidence="3" type="ORF">SAMN05444169_2914</name>
</gene>
<evidence type="ECO:0000256" key="2">
    <source>
        <dbReference type="RuleBase" id="RU362097"/>
    </source>
</evidence>
<keyword evidence="2" id="KW-0472">Membrane</keyword>
<dbReference type="Pfam" id="PF02321">
    <property type="entry name" value="OEP"/>
    <property type="match status" value="2"/>
</dbReference>
<dbReference type="Gene3D" id="1.20.1600.10">
    <property type="entry name" value="Outer membrane efflux proteins (OEP)"/>
    <property type="match status" value="1"/>
</dbReference>
<sequence length="511" mass="55562">MNVGAFRDWLAIVGALALLAGCTVGPDFVQPNSHLPEQSFLGDNGTPAAMAHVPAPTDPVWWNVFHDPVLTNLERRVAEANLDVRTATVRLAESRFQRGVAAAAEFPSLNTDDKYTREQYSKNGIVSLLSGLLGPSAGGGVAPGPLNEYYAGFDASWELDLWGRVRRGVESADAQVDQAADQRRDALVSSLAELARDYLQLRGVQTQIGIANDNLKVDRDILQLVQDRQQHGLQNGLDVENAAAQVESIRAQIPQLQQQESQYINALSLLLDQPPGALKSELGVRTSVRIGPPRIPLGIPSELARRRPDIRAAEDQLHAATANIGVAVGDFYPKVQLNGTVGFDSLDIKHLFDASSLQYMVGPEVTLPIFAGGRLRSTLALREAQQQEAAITYRKTVLQAWHDVVNALVAHRLELNRRARLRAQADHAGAALDLARARYKDGVSEFLNVLDAERSLLQAEQQYAASTTSVSLDLVQLFKALGGGWETQFPDVPSETAAVPVPVDLVDRAIR</sequence>
<dbReference type="AlphaFoldDB" id="A0A1M5KK24"/>
<comment type="similarity">
    <text evidence="1 2">Belongs to the outer membrane factor (OMF) (TC 1.B.17) family.</text>
</comment>
<dbReference type="Gene3D" id="2.20.200.10">
    <property type="entry name" value="Outer membrane efflux proteins (OEP)"/>
    <property type="match status" value="1"/>
</dbReference>
<protein>
    <submittedName>
        <fullName evidence="3">Efflux transporter, outer membrane factor (OMF) lipoprotein, NodT family</fullName>
    </submittedName>
</protein>
<evidence type="ECO:0000313" key="3">
    <source>
        <dbReference type="EMBL" id="SHG53204.1"/>
    </source>
</evidence>
<name>A0A1M5KK24_9BRAD</name>
<accession>A0A1M5KK24</accession>
<evidence type="ECO:0000313" key="4">
    <source>
        <dbReference type="Proteomes" id="UP000190675"/>
    </source>
</evidence>
<organism evidence="3 4">
    <name type="scientific">Bradyrhizobium erythrophlei</name>
    <dbReference type="NCBI Taxonomy" id="1437360"/>
    <lineage>
        <taxon>Bacteria</taxon>
        <taxon>Pseudomonadati</taxon>
        <taxon>Pseudomonadota</taxon>
        <taxon>Alphaproteobacteria</taxon>
        <taxon>Hyphomicrobiales</taxon>
        <taxon>Nitrobacteraceae</taxon>
        <taxon>Bradyrhizobium</taxon>
    </lineage>
</organism>
<dbReference type="GO" id="GO:0015562">
    <property type="term" value="F:efflux transmembrane transporter activity"/>
    <property type="evidence" value="ECO:0007669"/>
    <property type="project" value="InterPro"/>
</dbReference>
<dbReference type="EMBL" id="LT670818">
    <property type="protein sequence ID" value="SHG53204.1"/>
    <property type="molecule type" value="Genomic_DNA"/>
</dbReference>
<keyword evidence="2" id="KW-0564">Palmitate</keyword>
<keyword evidence="2" id="KW-1134">Transmembrane beta strand</keyword>